<protein>
    <recommendedName>
        <fullName evidence="4">DUF4381 domain-containing protein</fullName>
    </recommendedName>
</protein>
<organism evidence="2 3">
    <name type="scientific">Marinobacter excellens LAMA 842</name>
    <dbReference type="NCBI Taxonomy" id="1306954"/>
    <lineage>
        <taxon>Bacteria</taxon>
        <taxon>Pseudomonadati</taxon>
        <taxon>Pseudomonadota</taxon>
        <taxon>Gammaproteobacteria</taxon>
        <taxon>Pseudomonadales</taxon>
        <taxon>Marinobacteraceae</taxon>
        <taxon>Marinobacter</taxon>
    </lineage>
</organism>
<dbReference type="EMBL" id="LOCO01000007">
    <property type="protein sequence ID" value="KXO10260.1"/>
    <property type="molecule type" value="Genomic_DNA"/>
</dbReference>
<evidence type="ECO:0000256" key="1">
    <source>
        <dbReference type="SAM" id="Phobius"/>
    </source>
</evidence>
<dbReference type="AlphaFoldDB" id="A0A137SCW4"/>
<reference evidence="3" key="1">
    <citation type="submission" date="2015-12" db="EMBL/GenBank/DDBJ databases">
        <authorList>
            <person name="Lima A."/>
            <person name="Farahani Zayas N."/>
            <person name="Castro Da Silva M.A."/>
            <person name="Cabral A."/>
            <person name="Pessatti M.L."/>
        </authorList>
    </citation>
    <scope>NUCLEOTIDE SEQUENCE [LARGE SCALE GENOMIC DNA]</scope>
    <source>
        <strain evidence="3">LAMA 842</strain>
    </source>
</reference>
<name>A0A137SCW4_9GAMM</name>
<dbReference type="Pfam" id="PF14316">
    <property type="entry name" value="DUF4381"/>
    <property type="match status" value="1"/>
</dbReference>
<gene>
    <name evidence="2" type="ORF">J122_1769</name>
</gene>
<keyword evidence="1" id="KW-0472">Membrane</keyword>
<comment type="caution">
    <text evidence="2">The sequence shown here is derived from an EMBL/GenBank/DDBJ whole genome shotgun (WGS) entry which is preliminary data.</text>
</comment>
<dbReference type="InterPro" id="IPR025489">
    <property type="entry name" value="DUF4381"/>
</dbReference>
<evidence type="ECO:0008006" key="4">
    <source>
        <dbReference type="Google" id="ProtNLM"/>
    </source>
</evidence>
<dbReference type="Proteomes" id="UP000070282">
    <property type="component" value="Unassembled WGS sequence"/>
</dbReference>
<proteinExistence type="predicted"/>
<evidence type="ECO:0000313" key="2">
    <source>
        <dbReference type="EMBL" id="KXO10260.1"/>
    </source>
</evidence>
<keyword evidence="1" id="KW-1133">Transmembrane helix</keyword>
<dbReference type="RefSeq" id="WP_061331839.1">
    <property type="nucleotide sequence ID" value="NZ_LOCO01000007.1"/>
</dbReference>
<keyword evidence="3" id="KW-1185">Reference proteome</keyword>
<sequence>MNGQDPLAQLRDIHLPDTGGIWPPAPGWWLLAIVCAIGLAVAVTLWRRQRRKTAWRRDARSLLTELEACASKTPEWFGKLNTFLKRVARQVHPKQNPQAMSGEQWINFLLATAPDNRIASRPVVEAMVASTWQPRPTADPNQALDFAALWLEAQIS</sequence>
<accession>A0A137SCW4</accession>
<dbReference type="PATRIC" id="fig|1306954.6.peg.3746"/>
<evidence type="ECO:0000313" key="3">
    <source>
        <dbReference type="Proteomes" id="UP000070282"/>
    </source>
</evidence>
<keyword evidence="1" id="KW-0812">Transmembrane</keyword>
<feature type="transmembrane region" description="Helical" evidence="1">
    <location>
        <begin position="27"/>
        <end position="46"/>
    </location>
</feature>